<name>A0AB38A8H5_9ACTN</name>
<dbReference type="CDD" id="cd07709">
    <property type="entry name" value="flavodiiron_proteins_MBL-fold"/>
    <property type="match status" value="1"/>
</dbReference>
<dbReference type="SUPFAM" id="SSF52218">
    <property type="entry name" value="Flavoproteins"/>
    <property type="match status" value="1"/>
</dbReference>
<protein>
    <submittedName>
        <fullName evidence="6">Flavorubredoxin</fullName>
    </submittedName>
</protein>
<evidence type="ECO:0000256" key="3">
    <source>
        <dbReference type="ARBA" id="ARBA00022448"/>
    </source>
</evidence>
<sequence length="405" mass="45569">MHNVRAICEDTYWIGASDRRLSLFENTYHIPNGMAYNSYLILDEKTCLLDGVDDVVAGQFSENLEYMLGDRELNYMVIDHMEPDHCAEIPWLVKKYPTVKLVGTAKTFDLIRQFHNFDPTPYAIVVTEGDTLELGKHILQFVTAPMVHWPEVMVTFDLATGTLFSADTFGAFGAIGGNLYSDEVNWERDWLDQSRRYYANIVGKYGMQVNNLLKKAAALPINRICPLHGHIWRKDLDVIRSKYAQWASFEPEEQSVVIYYGTIYGGTAQAADILAGMLSERGVRDVRVYNTATADLATMVSEAFRASHLVFASSTQNMEIYDAMRSLVLDLRAHALQKRSVALIENGSWAPCSGKLMRAQFDAMKNITMIEPFVSIRSRLNDETLEQLSTLAEAIATSLSANEGV</sequence>
<proteinExistence type="inferred from homology"/>
<gene>
    <name evidence="6" type="ORF">SAMN04489746_1591</name>
</gene>
<dbReference type="GO" id="GO:0010181">
    <property type="term" value="F:FMN binding"/>
    <property type="evidence" value="ECO:0007669"/>
    <property type="project" value="InterPro"/>
</dbReference>
<comment type="similarity">
    <text evidence="2">In the N-terminal section; belongs to the zinc metallo-hydrolase group 3 family.</text>
</comment>
<dbReference type="InterPro" id="IPR008254">
    <property type="entry name" value="Flavodoxin/NO_synth"/>
</dbReference>
<dbReference type="SUPFAM" id="SSF56281">
    <property type="entry name" value="Metallo-hydrolase/oxidoreductase"/>
    <property type="match status" value="1"/>
</dbReference>
<dbReference type="GO" id="GO:0046872">
    <property type="term" value="F:metal ion binding"/>
    <property type="evidence" value="ECO:0007669"/>
    <property type="project" value="InterPro"/>
</dbReference>
<dbReference type="InterPro" id="IPR001226">
    <property type="entry name" value="Flavodoxin_CS"/>
</dbReference>
<dbReference type="Proteomes" id="UP000183687">
    <property type="component" value="Unassembled WGS sequence"/>
</dbReference>
<reference evidence="6 7" key="1">
    <citation type="submission" date="2016-10" db="EMBL/GenBank/DDBJ databases">
        <authorList>
            <person name="Varghese N."/>
            <person name="Submissions S."/>
        </authorList>
    </citation>
    <scope>NUCLEOTIDE SEQUENCE [LARGE SCALE GENOMIC DNA]</scope>
    <source>
        <strain evidence="6 7">DSM 20586</strain>
    </source>
</reference>
<feature type="domain" description="Flavodoxin-like" evidence="5">
    <location>
        <begin position="256"/>
        <end position="396"/>
    </location>
</feature>
<dbReference type="PIRSF" id="PIRSF005243">
    <property type="entry name" value="ROO"/>
    <property type="match status" value="1"/>
</dbReference>
<dbReference type="InterPro" id="IPR045761">
    <property type="entry name" value="ODP_dom"/>
</dbReference>
<dbReference type="SMART" id="SM00849">
    <property type="entry name" value="Lactamase_B"/>
    <property type="match status" value="1"/>
</dbReference>
<keyword evidence="4" id="KW-0249">Electron transport</keyword>
<evidence type="ECO:0000313" key="7">
    <source>
        <dbReference type="Proteomes" id="UP000183687"/>
    </source>
</evidence>
<evidence type="ECO:0000259" key="5">
    <source>
        <dbReference type="PROSITE" id="PS50902"/>
    </source>
</evidence>
<comment type="caution">
    <text evidence="6">The sequence shown here is derived from an EMBL/GenBank/DDBJ whole genome shotgun (WGS) entry which is preliminary data.</text>
</comment>
<dbReference type="InterPro" id="IPR016440">
    <property type="entry name" value="Rubredoxin-O_OxRdtase"/>
</dbReference>
<dbReference type="Gene3D" id="3.60.15.10">
    <property type="entry name" value="Ribonuclease Z/Hydroxyacylglutathione hydrolase-like"/>
    <property type="match status" value="1"/>
</dbReference>
<dbReference type="InterPro" id="IPR036866">
    <property type="entry name" value="RibonucZ/Hydroxyglut_hydro"/>
</dbReference>
<dbReference type="AlphaFoldDB" id="A0AB38A8H5"/>
<dbReference type="Pfam" id="PF19583">
    <property type="entry name" value="ODP"/>
    <property type="match status" value="1"/>
</dbReference>
<dbReference type="GO" id="GO:0009055">
    <property type="term" value="F:electron transfer activity"/>
    <property type="evidence" value="ECO:0007669"/>
    <property type="project" value="InterPro"/>
</dbReference>
<keyword evidence="3" id="KW-0813">Transport</keyword>
<organism evidence="6 7">
    <name type="scientific">Atopobium minutum</name>
    <dbReference type="NCBI Taxonomy" id="1381"/>
    <lineage>
        <taxon>Bacteria</taxon>
        <taxon>Bacillati</taxon>
        <taxon>Actinomycetota</taxon>
        <taxon>Coriobacteriia</taxon>
        <taxon>Coriobacteriales</taxon>
        <taxon>Atopobiaceae</taxon>
        <taxon>Atopobium</taxon>
    </lineage>
</organism>
<evidence type="ECO:0000256" key="2">
    <source>
        <dbReference type="ARBA" id="ARBA00007121"/>
    </source>
</evidence>
<dbReference type="PANTHER" id="PTHR32145:SF20">
    <property type="entry name" value="FLAVOPROTEIN"/>
    <property type="match status" value="1"/>
</dbReference>
<dbReference type="PROSITE" id="PS50902">
    <property type="entry name" value="FLAVODOXIN_LIKE"/>
    <property type="match status" value="1"/>
</dbReference>
<evidence type="ECO:0000256" key="4">
    <source>
        <dbReference type="ARBA" id="ARBA00022982"/>
    </source>
</evidence>
<evidence type="ECO:0000256" key="1">
    <source>
        <dbReference type="ARBA" id="ARBA00001962"/>
    </source>
</evidence>
<comment type="cofactor">
    <cofactor evidence="1">
        <name>Fe cation</name>
        <dbReference type="ChEBI" id="CHEBI:24875"/>
    </cofactor>
</comment>
<dbReference type="Gene3D" id="3.40.50.360">
    <property type="match status" value="1"/>
</dbReference>
<dbReference type="EMBL" id="FNSH01000002">
    <property type="protein sequence ID" value="SEC28148.1"/>
    <property type="molecule type" value="Genomic_DNA"/>
</dbReference>
<dbReference type="PROSITE" id="PS00201">
    <property type="entry name" value="FLAVODOXIN"/>
    <property type="match status" value="1"/>
</dbReference>
<dbReference type="InterPro" id="IPR029039">
    <property type="entry name" value="Flavoprotein-like_sf"/>
</dbReference>
<dbReference type="PANTHER" id="PTHR32145">
    <property type="entry name" value="DIFLAVIN FLAVOPROTEIN A 2-RELATED"/>
    <property type="match status" value="1"/>
</dbReference>
<dbReference type="InterPro" id="IPR001279">
    <property type="entry name" value="Metallo-B-lactamas"/>
</dbReference>
<evidence type="ECO:0000313" key="6">
    <source>
        <dbReference type="EMBL" id="SEC28148.1"/>
    </source>
</evidence>
<dbReference type="InterPro" id="IPR051285">
    <property type="entry name" value="NADH_oxidoreductase_modular"/>
</dbReference>
<dbReference type="GO" id="GO:0016491">
    <property type="term" value="F:oxidoreductase activity"/>
    <property type="evidence" value="ECO:0007669"/>
    <property type="project" value="InterPro"/>
</dbReference>
<accession>A0AB38A8H5</accession>